<dbReference type="Pfam" id="PF20329">
    <property type="entry name" value="DUF6624"/>
    <property type="match status" value="1"/>
</dbReference>
<dbReference type="EMBL" id="LCJD01000001">
    <property type="protein sequence ID" value="KKT70176.1"/>
    <property type="molecule type" value="Genomic_DNA"/>
</dbReference>
<dbReference type="Proteomes" id="UP000034783">
    <property type="component" value="Unassembled WGS sequence"/>
</dbReference>
<reference evidence="1 2" key="1">
    <citation type="journal article" date="2015" name="Nature">
        <title>rRNA introns, odd ribosomes, and small enigmatic genomes across a large radiation of phyla.</title>
        <authorList>
            <person name="Brown C.T."/>
            <person name="Hug L.A."/>
            <person name="Thomas B.C."/>
            <person name="Sharon I."/>
            <person name="Castelle C.J."/>
            <person name="Singh A."/>
            <person name="Wilkins M.J."/>
            <person name="Williams K.H."/>
            <person name="Banfield J.F."/>
        </authorList>
    </citation>
    <scope>NUCLEOTIDE SEQUENCE [LARGE SCALE GENOMIC DNA]</scope>
</reference>
<evidence type="ECO:0000313" key="2">
    <source>
        <dbReference type="Proteomes" id="UP000034783"/>
    </source>
</evidence>
<protein>
    <submittedName>
        <fullName evidence="1">Uncharacterized protein</fullName>
    </submittedName>
</protein>
<comment type="caution">
    <text evidence="1">The sequence shown here is derived from an EMBL/GenBank/DDBJ whole genome shotgun (WGS) entry which is preliminary data.</text>
</comment>
<sequence length="172" mass="19599">MDNNIATLLSNLIAVDQGLRKNKIFSETLMQKFDHISTDVIKALVDKFGLPTPENVGVEAARYFIVLLIHTSDMSYVSTLSNTPEFRRVDYNKTDLAILKDRILLFKGKKQCFGTVVTTKKDKKGKFVTKPLPIEDDKNVDKRRQKYGLPPLADYIKVSEETFNNFIKGKPK</sequence>
<dbReference type="InterPro" id="IPR046732">
    <property type="entry name" value="DUF6624"/>
</dbReference>
<dbReference type="AlphaFoldDB" id="A0A0G1JEY7"/>
<name>A0A0G1JEY7_UNCKA</name>
<proteinExistence type="predicted"/>
<accession>A0A0G1JEY7</accession>
<gene>
    <name evidence="1" type="ORF">UW65_C0001G0038</name>
</gene>
<evidence type="ECO:0000313" key="1">
    <source>
        <dbReference type="EMBL" id="KKT70176.1"/>
    </source>
</evidence>
<organism evidence="1 2">
    <name type="scientific">candidate division WWE3 bacterium GW2011_GWB1_44_4</name>
    <dbReference type="NCBI Taxonomy" id="1619116"/>
    <lineage>
        <taxon>Bacteria</taxon>
        <taxon>Katanobacteria</taxon>
    </lineage>
</organism>